<evidence type="ECO:0000256" key="1">
    <source>
        <dbReference type="ARBA" id="ARBA00007626"/>
    </source>
</evidence>
<evidence type="ECO:0000256" key="2">
    <source>
        <dbReference type="ARBA" id="ARBA00022737"/>
    </source>
</evidence>
<dbReference type="AlphaFoldDB" id="A0A9W3C275"/>
<reference evidence="5" key="2">
    <citation type="submission" date="2025-08" db="UniProtKB">
        <authorList>
            <consortium name="RefSeq"/>
        </authorList>
    </citation>
    <scope>IDENTIFICATION</scope>
    <source>
        <tissue evidence="5">Leaf</tissue>
    </source>
</reference>
<feature type="repeat" description="PPR" evidence="3">
    <location>
        <begin position="387"/>
        <end position="421"/>
    </location>
</feature>
<feature type="repeat" description="PPR" evidence="3">
    <location>
        <begin position="285"/>
        <end position="319"/>
    </location>
</feature>
<keyword evidence="2" id="KW-0677">Repeat</keyword>
<dbReference type="PANTHER" id="PTHR46128:SF358">
    <property type="entry name" value="TETRATRICOPEPTIDE REPEAT (TPR)-LIKE SUPERFAMILY PROTEIN"/>
    <property type="match status" value="1"/>
</dbReference>
<feature type="repeat" description="PPR" evidence="3">
    <location>
        <begin position="146"/>
        <end position="180"/>
    </location>
</feature>
<gene>
    <name evidence="5" type="primary">LOC130496914</name>
</gene>
<dbReference type="Pfam" id="PF13041">
    <property type="entry name" value="PPR_2"/>
    <property type="match status" value="3"/>
</dbReference>
<reference evidence="4" key="1">
    <citation type="journal article" date="2019" name="Database">
        <title>The radish genome database (RadishGD): an integrated information resource for radish genomics.</title>
        <authorList>
            <person name="Yu H.J."/>
            <person name="Baek S."/>
            <person name="Lee Y.J."/>
            <person name="Cho A."/>
            <person name="Mun J.H."/>
        </authorList>
    </citation>
    <scope>NUCLEOTIDE SEQUENCE [LARGE SCALE GENOMIC DNA]</scope>
    <source>
        <strain evidence="4">cv. WK10039</strain>
    </source>
</reference>
<dbReference type="InterPro" id="IPR050872">
    <property type="entry name" value="PPR_P_subfamily"/>
</dbReference>
<dbReference type="RefSeq" id="XP_056845576.1">
    <property type="nucleotide sequence ID" value="XM_056989596.1"/>
</dbReference>
<organism evidence="4 5">
    <name type="scientific">Raphanus sativus</name>
    <name type="common">Radish</name>
    <name type="synonym">Raphanus raphanistrum var. sativus</name>
    <dbReference type="NCBI Taxonomy" id="3726"/>
    <lineage>
        <taxon>Eukaryota</taxon>
        <taxon>Viridiplantae</taxon>
        <taxon>Streptophyta</taxon>
        <taxon>Embryophyta</taxon>
        <taxon>Tracheophyta</taxon>
        <taxon>Spermatophyta</taxon>
        <taxon>Magnoliopsida</taxon>
        <taxon>eudicotyledons</taxon>
        <taxon>Gunneridae</taxon>
        <taxon>Pentapetalae</taxon>
        <taxon>rosids</taxon>
        <taxon>malvids</taxon>
        <taxon>Brassicales</taxon>
        <taxon>Brassicaceae</taxon>
        <taxon>Brassiceae</taxon>
        <taxon>Raphanus</taxon>
    </lineage>
</organism>
<dbReference type="NCBIfam" id="TIGR00756">
    <property type="entry name" value="PPR"/>
    <property type="match status" value="8"/>
</dbReference>
<sequence>MRSSIAKRFLLLPLHKHRLHTGAPPSTRLCASRAFSNHRQTLRTDLNNLHNLNEALDLFTRMSLSRPLPSLGDFTRLLTAIAAMEDDEEDRNDVVISLFDQMRNLGVSPLLYTCNIVINSLSKSSLPHHTPFAFLGKMTKLGFEPDVFTFTSLLTGLCYRNRLDDAVALFVKMVEIGCCCKPNVVTYTTLIHCLCKNRHVDHALDLFNQMETNGVRANVVTFNALVTGLCDCGRWGDLALLLREMIERRVRPNVVTFTALIDAFAKAGKVLDAVELFQGMSVEPNVVTYNSLINGFCKHGRLDEGMKMLDLMERKGCVPDMVTYTTLIHGFCKSKRVEDGVRLFNEMSLKGLAANTVTYTVFIQGYCLVGKPDVAQEVFNQMGSSRDIRTYNVLLDGLCCNGKVEKALMIFEEMREREMDVSIVTYTIVIQGMCKARANS</sequence>
<dbReference type="InterPro" id="IPR002885">
    <property type="entry name" value="PPR_rpt"/>
</dbReference>
<keyword evidence="4" id="KW-1185">Reference proteome</keyword>
<dbReference type="FunFam" id="1.25.40.10:FF:000558">
    <property type="entry name" value="Pentatricopeptide repeat-containing protein At5g39710"/>
    <property type="match status" value="1"/>
</dbReference>
<protein>
    <submittedName>
        <fullName evidence="5">Pentatricopeptide repeat-containing protein At3g16710, mitochondrial isoform X2</fullName>
    </submittedName>
</protein>
<dbReference type="Gene3D" id="1.25.40.10">
    <property type="entry name" value="Tetratricopeptide repeat domain"/>
    <property type="match status" value="5"/>
</dbReference>
<accession>A0A9W3C275</accession>
<comment type="similarity">
    <text evidence="1">Belongs to the PPR family. P subfamily.</text>
</comment>
<dbReference type="Proteomes" id="UP000504610">
    <property type="component" value="Chromosome 6"/>
</dbReference>
<dbReference type="PANTHER" id="PTHR46128">
    <property type="entry name" value="MITOCHONDRIAL GROUP I INTRON SPLICING FACTOR CCM1"/>
    <property type="match status" value="1"/>
</dbReference>
<name>A0A9W3C275_RAPSA</name>
<evidence type="ECO:0000313" key="5">
    <source>
        <dbReference type="RefSeq" id="XP_056845576.1"/>
    </source>
</evidence>
<proteinExistence type="inferred from homology"/>
<dbReference type="RefSeq" id="XP_018437844.2">
    <property type="nucleotide sequence ID" value="XM_018582342.2"/>
</dbReference>
<evidence type="ECO:0000256" key="3">
    <source>
        <dbReference type="PROSITE-ProRule" id="PRU00708"/>
    </source>
</evidence>
<feature type="repeat" description="PPR" evidence="3">
    <location>
        <begin position="218"/>
        <end position="252"/>
    </location>
</feature>
<dbReference type="GeneID" id="130496914"/>
<feature type="repeat" description="PPR" evidence="3">
    <location>
        <begin position="253"/>
        <end position="283"/>
    </location>
</feature>
<feature type="repeat" description="PPR" evidence="3">
    <location>
        <begin position="320"/>
        <end position="354"/>
    </location>
</feature>
<feature type="repeat" description="PPR" evidence="3">
    <location>
        <begin position="183"/>
        <end position="217"/>
    </location>
</feature>
<dbReference type="Pfam" id="PF12854">
    <property type="entry name" value="PPR_1"/>
    <property type="match status" value="3"/>
</dbReference>
<evidence type="ECO:0000313" key="4">
    <source>
        <dbReference type="Proteomes" id="UP000504610"/>
    </source>
</evidence>
<feature type="repeat" description="PPR" evidence="3">
    <location>
        <begin position="355"/>
        <end position="385"/>
    </location>
</feature>
<dbReference type="PROSITE" id="PS51375">
    <property type="entry name" value="PPR"/>
    <property type="match status" value="8"/>
</dbReference>
<dbReference type="InterPro" id="IPR011990">
    <property type="entry name" value="TPR-like_helical_dom_sf"/>
</dbReference>